<evidence type="ECO:0000256" key="1">
    <source>
        <dbReference type="SAM" id="SignalP"/>
    </source>
</evidence>
<dbReference type="Proteomes" id="UP000244722">
    <property type="component" value="Unassembled WGS sequence"/>
</dbReference>
<organism evidence="2 3">
    <name type="scientific">Tuber borchii</name>
    <name type="common">White truffle</name>
    <dbReference type="NCBI Taxonomy" id="42251"/>
    <lineage>
        <taxon>Eukaryota</taxon>
        <taxon>Fungi</taxon>
        <taxon>Dikarya</taxon>
        <taxon>Ascomycota</taxon>
        <taxon>Pezizomycotina</taxon>
        <taxon>Pezizomycetes</taxon>
        <taxon>Pezizales</taxon>
        <taxon>Tuberaceae</taxon>
        <taxon>Tuber</taxon>
    </lineage>
</organism>
<comment type="caution">
    <text evidence="2">The sequence shown here is derived from an EMBL/GenBank/DDBJ whole genome shotgun (WGS) entry which is preliminary data.</text>
</comment>
<evidence type="ECO:0000313" key="2">
    <source>
        <dbReference type="EMBL" id="PUU73858.1"/>
    </source>
</evidence>
<evidence type="ECO:0008006" key="4">
    <source>
        <dbReference type="Google" id="ProtNLM"/>
    </source>
</evidence>
<evidence type="ECO:0000313" key="3">
    <source>
        <dbReference type="Proteomes" id="UP000244722"/>
    </source>
</evidence>
<accession>A0A2T6ZED0</accession>
<reference evidence="2 3" key="1">
    <citation type="submission" date="2017-04" db="EMBL/GenBank/DDBJ databases">
        <title>Draft genome sequence of Tuber borchii Vittad., a whitish edible truffle.</title>
        <authorList>
            <consortium name="DOE Joint Genome Institute"/>
            <person name="Murat C."/>
            <person name="Kuo A."/>
            <person name="Barry K.W."/>
            <person name="Clum A."/>
            <person name="Dockter R.B."/>
            <person name="Fauchery L."/>
            <person name="Iotti M."/>
            <person name="Kohler A."/>
            <person name="Labutti K."/>
            <person name="Lindquist E.A."/>
            <person name="Lipzen A."/>
            <person name="Ohm R.A."/>
            <person name="Wang M."/>
            <person name="Grigoriev I.V."/>
            <person name="Zambonelli A."/>
            <person name="Martin F.M."/>
        </authorList>
    </citation>
    <scope>NUCLEOTIDE SEQUENCE [LARGE SCALE GENOMIC DNA]</scope>
    <source>
        <strain evidence="2 3">Tbo3840</strain>
    </source>
</reference>
<keyword evidence="1" id="KW-0732">Signal</keyword>
<sequence length="100" mass="11027">MIFDMHTIVSARVIPPLLFLSVLVPSAETFSAPSPSYPPRLLERMLKSSFSTPLLSLERLTPSWETPTLRPSPPKSSFKTSPLSLKSCLQKVNLSCRALG</sequence>
<name>A0A2T6ZED0_TUBBO</name>
<keyword evidence="3" id="KW-1185">Reference proteome</keyword>
<dbReference type="AlphaFoldDB" id="A0A2T6ZED0"/>
<feature type="signal peptide" evidence="1">
    <location>
        <begin position="1"/>
        <end position="29"/>
    </location>
</feature>
<dbReference type="EMBL" id="NESQ01000337">
    <property type="protein sequence ID" value="PUU73858.1"/>
    <property type="molecule type" value="Genomic_DNA"/>
</dbReference>
<feature type="chain" id="PRO_5015580882" description="Secreted protein" evidence="1">
    <location>
        <begin position="30"/>
        <end position="100"/>
    </location>
</feature>
<gene>
    <name evidence="2" type="ORF">B9Z19DRAFT_1161197</name>
</gene>
<protein>
    <recommendedName>
        <fullName evidence="4">Secreted protein</fullName>
    </recommendedName>
</protein>
<proteinExistence type="predicted"/>